<accession>A0ABV2KSV9</accession>
<dbReference type="PANTHER" id="PTHR10625">
    <property type="entry name" value="HISTONE DEACETYLASE HDAC1-RELATED"/>
    <property type="match status" value="1"/>
</dbReference>
<dbReference type="InterPro" id="IPR003085">
    <property type="entry name" value="AcuC"/>
</dbReference>
<comment type="similarity">
    <text evidence="2">Belongs to the histone deacetylase family.</text>
</comment>
<dbReference type="InterPro" id="IPR037138">
    <property type="entry name" value="His_deacetylse_dom_sf"/>
</dbReference>
<dbReference type="Gene3D" id="3.40.800.20">
    <property type="entry name" value="Histone deacetylase domain"/>
    <property type="match status" value="1"/>
</dbReference>
<evidence type="ECO:0000256" key="4">
    <source>
        <dbReference type="ARBA" id="ARBA00022627"/>
    </source>
</evidence>
<evidence type="ECO:0000256" key="2">
    <source>
        <dbReference type="ARBA" id="ARBA00005947"/>
    </source>
</evidence>
<dbReference type="InterPro" id="IPR000286">
    <property type="entry name" value="HDACs"/>
</dbReference>
<evidence type="ECO:0000256" key="1">
    <source>
        <dbReference type="ARBA" id="ARBA00005101"/>
    </source>
</evidence>
<dbReference type="InterPro" id="IPR023696">
    <property type="entry name" value="Ureohydrolase_dom_sf"/>
</dbReference>
<dbReference type="Pfam" id="PF00850">
    <property type="entry name" value="Hist_deacetyl"/>
    <property type="match status" value="1"/>
</dbReference>
<dbReference type="Proteomes" id="UP001549167">
    <property type="component" value="Unassembled WGS sequence"/>
</dbReference>
<dbReference type="PRINTS" id="PR01270">
    <property type="entry name" value="HDASUPER"/>
</dbReference>
<keyword evidence="4" id="KW-0006">Acetoin catabolism</keyword>
<evidence type="ECO:0000259" key="5">
    <source>
        <dbReference type="Pfam" id="PF00850"/>
    </source>
</evidence>
<dbReference type="EMBL" id="JBEPMX010000002">
    <property type="protein sequence ID" value="MET3682666.1"/>
    <property type="molecule type" value="Genomic_DNA"/>
</dbReference>
<evidence type="ECO:0000313" key="7">
    <source>
        <dbReference type="Proteomes" id="UP001549167"/>
    </source>
</evidence>
<proteinExistence type="inferred from homology"/>
<comment type="pathway">
    <text evidence="1">Ketone degradation; acetoin degradation.</text>
</comment>
<protein>
    <recommendedName>
        <fullName evidence="3">Acetoin utilization protein AcuC</fullName>
    </recommendedName>
</protein>
<reference evidence="6 7" key="1">
    <citation type="submission" date="2024-06" db="EMBL/GenBank/DDBJ databases">
        <title>Genomic Encyclopedia of Type Strains, Phase IV (KMG-IV): sequencing the most valuable type-strain genomes for metagenomic binning, comparative biology and taxonomic classification.</title>
        <authorList>
            <person name="Goeker M."/>
        </authorList>
    </citation>
    <scope>NUCLEOTIDE SEQUENCE [LARGE SCALE GENOMIC DNA]</scope>
    <source>
        <strain evidence="6 7">DSM 23520</strain>
    </source>
</reference>
<dbReference type="CDD" id="cd09994">
    <property type="entry name" value="HDAC_AcuC_like"/>
    <property type="match status" value="1"/>
</dbReference>
<dbReference type="SUPFAM" id="SSF52768">
    <property type="entry name" value="Arginase/deacetylase"/>
    <property type="match status" value="1"/>
</dbReference>
<gene>
    <name evidence="6" type="ORF">ABID56_000747</name>
</gene>
<sequence length="390" mass="44236">MTAKRTGFIYSDTFQNYNFGDGHPFDQQRVKLTYDLLQEMQAIQPEQIITPRIANDHEIALVHDPKYIDAVKRASQGQLKEEETFEYGIGTEDTPIFADMHHAASQLVGGTLTAVDYVLNDQYDTVVNLGGGLHHGFRRKASGFCIYNDAAIAIQYIREHYDYKVLYVDTDAHHGDGVQWMFYDDPNVCTLSIHETGRYLFPGTGNINERGHNDGYGTSFNVPIDAFTEDESFLDVYHQTLTHVANYFQPDIIVTQNGADAHVLDPLSHLACTMKIYEEIPKLAQSIANTHCNGKWIALGGGGYDIWRVVPRAWSQLWSVANTGQAFSGALPKEWIDRWRQDSPVTLPETWHDPDGLYKPIPRKDEITEKNEILVQKLLQTVTNNSNYMM</sequence>
<dbReference type="InterPro" id="IPR023801">
    <property type="entry name" value="His_deacetylse_dom"/>
</dbReference>
<dbReference type="RefSeq" id="WP_354219279.1">
    <property type="nucleotide sequence ID" value="NZ_JBEPMX010000002.1"/>
</dbReference>
<organism evidence="6 7">
    <name type="scientific">Alkalibacillus flavidus</name>
    <dbReference type="NCBI Taxonomy" id="546021"/>
    <lineage>
        <taxon>Bacteria</taxon>
        <taxon>Bacillati</taxon>
        <taxon>Bacillota</taxon>
        <taxon>Bacilli</taxon>
        <taxon>Bacillales</taxon>
        <taxon>Bacillaceae</taxon>
        <taxon>Alkalibacillus</taxon>
    </lineage>
</organism>
<evidence type="ECO:0000313" key="6">
    <source>
        <dbReference type="EMBL" id="MET3682666.1"/>
    </source>
</evidence>
<comment type="caution">
    <text evidence="6">The sequence shown here is derived from an EMBL/GenBank/DDBJ whole genome shotgun (WGS) entry which is preliminary data.</text>
</comment>
<evidence type="ECO:0000256" key="3">
    <source>
        <dbReference type="ARBA" id="ARBA00020218"/>
    </source>
</evidence>
<dbReference type="PANTHER" id="PTHR10625:SF10">
    <property type="entry name" value="HISTONE DEACETYLASE HDAC1"/>
    <property type="match status" value="1"/>
</dbReference>
<name>A0ABV2KSV9_9BACI</name>
<feature type="domain" description="Histone deacetylase" evidence="5">
    <location>
        <begin position="23"/>
        <end position="319"/>
    </location>
</feature>
<keyword evidence="7" id="KW-1185">Reference proteome</keyword>
<dbReference type="PRINTS" id="PR01272">
    <property type="entry name" value="ACUCPROTEIN"/>
</dbReference>